<feature type="region of interest" description="Disordered" evidence="1">
    <location>
        <begin position="107"/>
        <end position="138"/>
    </location>
</feature>
<accession>A0A9P4TK30</accession>
<reference evidence="3" key="1">
    <citation type="submission" date="2019-04" db="EMBL/GenBank/DDBJ databases">
        <title>Sequencing of skin fungus with MAO and IRED activity.</title>
        <authorList>
            <person name="Marsaioli A.J."/>
            <person name="Bonatto J.M.C."/>
            <person name="Reis Junior O."/>
        </authorList>
    </citation>
    <scope>NUCLEOTIDE SEQUENCE</scope>
    <source>
        <strain evidence="3">30M1</strain>
    </source>
</reference>
<keyword evidence="4" id="KW-1185">Reference proteome</keyword>
<feature type="transmembrane region" description="Helical" evidence="2">
    <location>
        <begin position="823"/>
        <end position="844"/>
    </location>
</feature>
<proteinExistence type="predicted"/>
<dbReference type="OrthoDB" id="4721035at2759"/>
<evidence type="ECO:0000256" key="1">
    <source>
        <dbReference type="SAM" id="MobiDB-lite"/>
    </source>
</evidence>
<dbReference type="Proteomes" id="UP000801428">
    <property type="component" value="Unassembled WGS sequence"/>
</dbReference>
<feature type="transmembrane region" description="Helical" evidence="2">
    <location>
        <begin position="273"/>
        <end position="297"/>
    </location>
</feature>
<feature type="transmembrane region" description="Helical" evidence="2">
    <location>
        <begin position="337"/>
        <end position="358"/>
    </location>
</feature>
<dbReference type="EMBL" id="SWKU01000003">
    <property type="protein sequence ID" value="KAF3008610.1"/>
    <property type="molecule type" value="Genomic_DNA"/>
</dbReference>
<sequence length="1010" mass="109594">MAERRRETTSNPNSADSTPALPSLGFDSASPAFNASPTFGISFVHPPSTSSTQRAGYTRVNDDARDRYAPTIAEEDEEDIADSFRGQHSAGLAIAAAHSLRGTAAIPPHVRTTDSAPMRSPDITVSPPTTSDPFLSRFPHESAEATPDLARERFSPYTGSYEEFQRGMLGHAQTNASTTDFQQYMHNSDTERLRGAPSIKSAFENNAFHPGHECRTRRDFYQSRFSWLNATIIFICVLSTVLSGLFLGVAIRGPRYGRFISTSEGAKMRPATAILWTSIIAKIIELSFVTGFVAFLGQALSRRAFSRTGGVTLSELSMWRWVVQPGTLITHWETAKYAGLSILGLASLLSAVLATLYAPAATALVQPMLKNGRWEDRLLAGSVKADFASILHIQEMCQTPINKTVDPNYAGTTCTQIEHAGQGFFNYHKYLADWESRIQARNFSSDQKTRPLGFGLLYENTTVTAQWINIIDTTQKSRELGRVINNVSLAMPHAGVFAAARAQENGILQPEELDSEGTYTLEASVPSPVMKVLCVNLNRTELAPLVFATWGDYTVNATTWTNVGLMANATTTNNTVVDDIFGWTKQDKERMRDYPPVFPKYPLPFNTVLNNTSGYFGQPAIYILGQGGRDIAGYTGPDMSEIYSLCKIEADITPYCSTIYNAGGSGGSMEVKCGDPADDTVGKMAYINSAKNAPLVRGVGNWRDVGTDWSNSLSLGTGLSDGDASNSRLLMQLQLVPEGGKDADPNDLNVQLNPALPSMAEAIAVLSGCTLLKSFLDAPFVPFWNYTLPEGAFSLPKAEKQYFNASIIAQQYASGGVDNPSKAWMAILALVFLMNIGTLSYFIFHRGLVTDFSEPPNLFALAVNSPPSQALAGSCGGGPEGKQYMVNWFVNHEGEHLYMEPGEKTALLAGHDGHEHGDMQTQATAHGAGVFAGVAAAFKRLAPFGAKPKHPPTRVDQPGAAAAGQERLRPVSTVASVRSGVSEYEMEVGGGPQSRTQQQYNRLSKRKSML</sequence>
<evidence type="ECO:0000313" key="4">
    <source>
        <dbReference type="Proteomes" id="UP000801428"/>
    </source>
</evidence>
<feature type="region of interest" description="Disordered" evidence="1">
    <location>
        <begin position="1"/>
        <end position="60"/>
    </location>
</feature>
<feature type="region of interest" description="Disordered" evidence="1">
    <location>
        <begin position="945"/>
        <end position="1010"/>
    </location>
</feature>
<dbReference type="AlphaFoldDB" id="A0A9P4TK30"/>
<evidence type="ECO:0000313" key="3">
    <source>
        <dbReference type="EMBL" id="KAF3008610.1"/>
    </source>
</evidence>
<keyword evidence="2" id="KW-0472">Membrane</keyword>
<gene>
    <name evidence="3" type="ORF">E8E13_007951</name>
</gene>
<organism evidence="3 4">
    <name type="scientific">Curvularia kusanoi</name>
    <name type="common">Cochliobolus kusanoi</name>
    <dbReference type="NCBI Taxonomy" id="90978"/>
    <lineage>
        <taxon>Eukaryota</taxon>
        <taxon>Fungi</taxon>
        <taxon>Dikarya</taxon>
        <taxon>Ascomycota</taxon>
        <taxon>Pezizomycotina</taxon>
        <taxon>Dothideomycetes</taxon>
        <taxon>Pleosporomycetidae</taxon>
        <taxon>Pleosporales</taxon>
        <taxon>Pleosporineae</taxon>
        <taxon>Pleosporaceae</taxon>
        <taxon>Curvularia</taxon>
    </lineage>
</organism>
<keyword evidence="2" id="KW-0812">Transmembrane</keyword>
<evidence type="ECO:0000256" key="2">
    <source>
        <dbReference type="SAM" id="Phobius"/>
    </source>
</evidence>
<comment type="caution">
    <text evidence="3">The sequence shown here is derived from an EMBL/GenBank/DDBJ whole genome shotgun (WGS) entry which is preliminary data.</text>
</comment>
<name>A0A9P4TK30_CURKU</name>
<feature type="compositionally biased region" description="Polar residues" evidence="1">
    <location>
        <begin position="993"/>
        <end position="1002"/>
    </location>
</feature>
<feature type="transmembrane region" description="Helical" evidence="2">
    <location>
        <begin position="227"/>
        <end position="253"/>
    </location>
</feature>
<keyword evidence="2" id="KW-1133">Transmembrane helix</keyword>
<protein>
    <submittedName>
        <fullName evidence="3">Uncharacterized protein</fullName>
    </submittedName>
</protein>